<organism evidence="3 4">
    <name type="scientific">Ancylostoma duodenale</name>
    <dbReference type="NCBI Taxonomy" id="51022"/>
    <lineage>
        <taxon>Eukaryota</taxon>
        <taxon>Metazoa</taxon>
        <taxon>Ecdysozoa</taxon>
        <taxon>Nematoda</taxon>
        <taxon>Chromadorea</taxon>
        <taxon>Rhabditida</taxon>
        <taxon>Rhabditina</taxon>
        <taxon>Rhabditomorpha</taxon>
        <taxon>Strongyloidea</taxon>
        <taxon>Ancylostomatidae</taxon>
        <taxon>Ancylostomatinae</taxon>
        <taxon>Ancylostoma</taxon>
    </lineage>
</organism>
<feature type="compositionally biased region" description="Low complexity" evidence="1">
    <location>
        <begin position="17"/>
        <end position="39"/>
    </location>
</feature>
<name>A0A0C2F729_9BILA</name>
<protein>
    <submittedName>
        <fullName evidence="3">Uncharacterized protein</fullName>
    </submittedName>
</protein>
<reference evidence="3 4" key="1">
    <citation type="submission" date="2013-12" db="EMBL/GenBank/DDBJ databases">
        <title>Draft genome of the parsitic nematode Ancylostoma duodenale.</title>
        <authorList>
            <person name="Mitreva M."/>
        </authorList>
    </citation>
    <scope>NUCLEOTIDE SEQUENCE [LARGE SCALE GENOMIC DNA]</scope>
    <source>
        <strain evidence="3 4">Zhejiang</strain>
    </source>
</reference>
<evidence type="ECO:0000313" key="4">
    <source>
        <dbReference type="Proteomes" id="UP000054047"/>
    </source>
</evidence>
<feature type="compositionally biased region" description="Polar residues" evidence="1">
    <location>
        <begin position="47"/>
        <end position="59"/>
    </location>
</feature>
<proteinExistence type="predicted"/>
<keyword evidence="2" id="KW-1133">Transmembrane helix</keyword>
<gene>
    <name evidence="3" type="ORF">ANCDUO_27252</name>
</gene>
<feature type="region of interest" description="Disordered" evidence="1">
    <location>
        <begin position="1"/>
        <end position="59"/>
    </location>
</feature>
<dbReference type="EMBL" id="KN792956">
    <property type="protein sequence ID" value="KIH42759.1"/>
    <property type="molecule type" value="Genomic_DNA"/>
</dbReference>
<evidence type="ECO:0000313" key="3">
    <source>
        <dbReference type="EMBL" id="KIH42759.1"/>
    </source>
</evidence>
<dbReference type="Proteomes" id="UP000054047">
    <property type="component" value="Unassembled WGS sequence"/>
</dbReference>
<keyword evidence="2" id="KW-0812">Transmembrane</keyword>
<feature type="non-terminal residue" evidence="3">
    <location>
        <position position="1"/>
    </location>
</feature>
<evidence type="ECO:0000256" key="2">
    <source>
        <dbReference type="SAM" id="Phobius"/>
    </source>
</evidence>
<accession>A0A0C2F729</accession>
<dbReference type="AlphaFoldDB" id="A0A0C2F729"/>
<feature type="transmembrane region" description="Helical" evidence="2">
    <location>
        <begin position="96"/>
        <end position="115"/>
    </location>
</feature>
<sequence>RTPFAARTPRSASRPNTDATATMTVATTRTKTRSTVKTARNPCAPRKNSNATTIDASQSSGNATRITIVEMVLMRSLSFARMPPVLLISSPVQTGGAYRSIGFVMAITIVMTVLMRIRSDAHRCSAGVTSS</sequence>
<feature type="non-terminal residue" evidence="3">
    <location>
        <position position="131"/>
    </location>
</feature>
<evidence type="ECO:0000256" key="1">
    <source>
        <dbReference type="SAM" id="MobiDB-lite"/>
    </source>
</evidence>
<keyword evidence="2" id="KW-0472">Membrane</keyword>
<keyword evidence="4" id="KW-1185">Reference proteome</keyword>